<evidence type="ECO:0000313" key="3">
    <source>
        <dbReference type="EMBL" id="RGN52669.1"/>
    </source>
</evidence>
<proteinExistence type="predicted"/>
<evidence type="ECO:0000256" key="1">
    <source>
        <dbReference type="SAM" id="Phobius"/>
    </source>
</evidence>
<name>A0A3R6A5W7_9BACT</name>
<dbReference type="Pfam" id="PF17170">
    <property type="entry name" value="DUF5128"/>
    <property type="match status" value="1"/>
</dbReference>
<dbReference type="Proteomes" id="UP000261088">
    <property type="component" value="Unassembled WGS sequence"/>
</dbReference>
<evidence type="ECO:0000313" key="4">
    <source>
        <dbReference type="Proteomes" id="UP000261088"/>
    </source>
</evidence>
<reference evidence="3 4" key="1">
    <citation type="submission" date="2018-08" db="EMBL/GenBank/DDBJ databases">
        <title>A genome reference for cultivated species of the human gut microbiota.</title>
        <authorList>
            <person name="Zou Y."/>
            <person name="Xue W."/>
            <person name="Luo G."/>
        </authorList>
    </citation>
    <scope>NUCLEOTIDE SEQUENCE [LARGE SCALE GENOMIC DNA]</scope>
    <source>
        <strain evidence="3 4">OM05-11AA</strain>
    </source>
</reference>
<accession>A0A3R6A5W7</accession>
<feature type="transmembrane region" description="Helical" evidence="1">
    <location>
        <begin position="7"/>
        <end position="24"/>
    </location>
</feature>
<dbReference type="Proteomes" id="UP000437446">
    <property type="component" value="Unassembled WGS sequence"/>
</dbReference>
<dbReference type="EMBL" id="QSUP01000005">
    <property type="protein sequence ID" value="RGN52669.1"/>
    <property type="molecule type" value="Genomic_DNA"/>
</dbReference>
<organism evidence="3 4">
    <name type="scientific">Parabacteroides merdae</name>
    <dbReference type="NCBI Taxonomy" id="46503"/>
    <lineage>
        <taxon>Bacteria</taxon>
        <taxon>Pseudomonadati</taxon>
        <taxon>Bacteroidota</taxon>
        <taxon>Bacteroidia</taxon>
        <taxon>Bacteroidales</taxon>
        <taxon>Tannerellaceae</taxon>
        <taxon>Parabacteroides</taxon>
    </lineage>
</organism>
<keyword evidence="1" id="KW-1133">Transmembrane helix</keyword>
<dbReference type="AlphaFoldDB" id="A0A3R6A5W7"/>
<comment type="caution">
    <text evidence="3">The sequence shown here is derived from an EMBL/GenBank/DDBJ whole genome shotgun (WGS) entry which is preliminary data.</text>
</comment>
<keyword evidence="1" id="KW-0812">Transmembrane</keyword>
<dbReference type="RefSeq" id="WP_122121868.1">
    <property type="nucleotide sequence ID" value="NZ_CP081901.1"/>
</dbReference>
<evidence type="ECO:0000313" key="2">
    <source>
        <dbReference type="EMBL" id="MTU28846.1"/>
    </source>
</evidence>
<dbReference type="EMBL" id="WNCR01000002">
    <property type="protein sequence ID" value="MTU28846.1"/>
    <property type="molecule type" value="Genomic_DNA"/>
</dbReference>
<keyword evidence="1" id="KW-0472">Membrane</keyword>
<evidence type="ECO:0000313" key="5">
    <source>
        <dbReference type="Proteomes" id="UP000437446"/>
    </source>
</evidence>
<gene>
    <name evidence="3" type="ORF">DXB61_06150</name>
    <name evidence="2" type="ORF">GMD66_06380</name>
</gene>
<sequence length="351" mass="40445">MRKTFNLLFICLIALYGWIGYQVIHTTDLTQCQPEGSLSDVAEEVIAIPLKTNGHCSLNKIKMIKRDREDIFLVSDRQLYHFNSSGQFLGQITAHLPGTRQPVELVDYAVDPVHDRLVVIGTGHEVYYYDYDGQLLFQSILPQDASWKTFGHMAYYNNHLWTTIDLVNSENKQAPSIEQWLYKFDLYFNEVGKRKLDVADLGRMDINYKTGTEIAVKDGHVYVQAPSLQPAHILNDTLYLINSNQLTITEDYAKILPLQIGTRFLISTHYDPTLPERSYTFCYDQRRTKAYHVQGGLDDNFYKTGKILELQSIDLQSNTYCYYKSGKELAYSFPDLTNKDNPVLFIVKMKA</sequence>
<protein>
    <submittedName>
        <fullName evidence="3">6-bladed beta-propeller</fullName>
    </submittedName>
</protein>
<reference evidence="2 5" key="2">
    <citation type="journal article" date="2019" name="Nat. Med.">
        <title>A library of human gut bacterial isolates paired with longitudinal multiomics data enables mechanistic microbiome research.</title>
        <authorList>
            <person name="Poyet M."/>
            <person name="Groussin M."/>
            <person name="Gibbons S.M."/>
            <person name="Avila-Pacheco J."/>
            <person name="Jiang X."/>
            <person name="Kearney S.M."/>
            <person name="Perrotta A.R."/>
            <person name="Berdy B."/>
            <person name="Zhao S."/>
            <person name="Lieberman T.D."/>
            <person name="Swanson P.K."/>
            <person name="Smith M."/>
            <person name="Roesemann S."/>
            <person name="Alexander J.E."/>
            <person name="Rich S.A."/>
            <person name="Livny J."/>
            <person name="Vlamakis H."/>
            <person name="Clish C."/>
            <person name="Bullock K."/>
            <person name="Deik A."/>
            <person name="Scott J."/>
            <person name="Pierce K.A."/>
            <person name="Xavier R.J."/>
            <person name="Alm E.J."/>
        </authorList>
    </citation>
    <scope>NUCLEOTIDE SEQUENCE [LARGE SCALE GENOMIC DNA]</scope>
    <source>
        <strain evidence="2 5">BIOML-A25</strain>
    </source>
</reference>